<gene>
    <name evidence="1" type="ORF">XAT740_LOCUS55852</name>
</gene>
<keyword evidence="2" id="KW-1185">Reference proteome</keyword>
<protein>
    <submittedName>
        <fullName evidence="1">Uncharacterized protein</fullName>
    </submittedName>
</protein>
<name>A0A816F6S8_ADIRI</name>
<comment type="caution">
    <text evidence="1">The sequence shown here is derived from an EMBL/GenBank/DDBJ whole genome shotgun (WGS) entry which is preliminary data.</text>
</comment>
<sequence length="218" mass="25357">MLGFSIGVSAAGRKLNELFEDYQAILDDQRAKSIRRISEWEENTVDNIKQHASDVKNLLEQQYDAQIRSVKETKKTYLSMIDEHEDIRDEQAVHSLLEQCTLLKFELAQIEYHPCSIDFIQLVSKDSELINSKVNKPYKFQTKFSAENLSDINDPLKENLTEHFSAESTICDSYDDDSDFKKCPVCFMIYPLNMTIQKRTDHVQSHYIDDRQTDAMQS</sequence>
<dbReference type="Proteomes" id="UP000663828">
    <property type="component" value="Unassembled WGS sequence"/>
</dbReference>
<dbReference type="AlphaFoldDB" id="A0A816F6S8"/>
<organism evidence="1 2">
    <name type="scientific">Adineta ricciae</name>
    <name type="common">Rotifer</name>
    <dbReference type="NCBI Taxonomy" id="249248"/>
    <lineage>
        <taxon>Eukaryota</taxon>
        <taxon>Metazoa</taxon>
        <taxon>Spiralia</taxon>
        <taxon>Gnathifera</taxon>
        <taxon>Rotifera</taxon>
        <taxon>Eurotatoria</taxon>
        <taxon>Bdelloidea</taxon>
        <taxon>Adinetida</taxon>
        <taxon>Adinetidae</taxon>
        <taxon>Adineta</taxon>
    </lineage>
</organism>
<evidence type="ECO:0000313" key="2">
    <source>
        <dbReference type="Proteomes" id="UP000663828"/>
    </source>
</evidence>
<proteinExistence type="predicted"/>
<evidence type="ECO:0000313" key="1">
    <source>
        <dbReference type="EMBL" id="CAF1655615.1"/>
    </source>
</evidence>
<accession>A0A816F6S8</accession>
<dbReference type="EMBL" id="CAJNOR010010652">
    <property type="protein sequence ID" value="CAF1655615.1"/>
    <property type="molecule type" value="Genomic_DNA"/>
</dbReference>
<reference evidence="1" key="1">
    <citation type="submission" date="2021-02" db="EMBL/GenBank/DDBJ databases">
        <authorList>
            <person name="Nowell W R."/>
        </authorList>
    </citation>
    <scope>NUCLEOTIDE SEQUENCE</scope>
</reference>